<protein>
    <submittedName>
        <fullName evidence="3">Glycosyl transferase</fullName>
    </submittedName>
</protein>
<dbReference type="AlphaFoldDB" id="A0A0K2SHS7"/>
<dbReference type="InterPro" id="IPR001296">
    <property type="entry name" value="Glyco_trans_1"/>
</dbReference>
<feature type="domain" description="Glycosyltransferase subfamily 4-like N-terminal" evidence="2">
    <location>
        <begin position="22"/>
        <end position="163"/>
    </location>
</feature>
<dbReference type="OrthoDB" id="9795068at2"/>
<gene>
    <name evidence="3" type="ORF">LIP_0740</name>
</gene>
<dbReference type="EMBL" id="AP014924">
    <property type="protein sequence ID" value="BAS26597.1"/>
    <property type="molecule type" value="Genomic_DNA"/>
</dbReference>
<proteinExistence type="predicted"/>
<keyword evidence="3" id="KW-0808">Transferase</keyword>
<reference evidence="4" key="2">
    <citation type="journal article" date="2016" name="Int. J. Syst. Evol. Microbiol.">
        <title>Complete genome sequence and cell structure of Limnochorda pilosa, a Gram-negative spore-former within the phylum Firmicutes.</title>
        <authorList>
            <person name="Watanabe M."/>
            <person name="Kojima H."/>
            <person name="Fukui M."/>
        </authorList>
    </citation>
    <scope>NUCLEOTIDE SEQUENCE [LARGE SCALE GENOMIC DNA]</scope>
    <source>
        <strain evidence="4">HC45</strain>
    </source>
</reference>
<dbReference type="KEGG" id="lpil:LIP_0740"/>
<reference evidence="4" key="1">
    <citation type="submission" date="2015-07" db="EMBL/GenBank/DDBJ databases">
        <title>Complete genome sequence and phylogenetic analysis of Limnochorda pilosa.</title>
        <authorList>
            <person name="Watanabe M."/>
            <person name="Kojima H."/>
            <person name="Fukui M."/>
        </authorList>
    </citation>
    <scope>NUCLEOTIDE SEQUENCE [LARGE SCALE GENOMIC DNA]</scope>
    <source>
        <strain evidence="4">HC45</strain>
    </source>
</reference>
<evidence type="ECO:0000313" key="3">
    <source>
        <dbReference type="EMBL" id="BAS26597.1"/>
    </source>
</evidence>
<dbReference type="PATRIC" id="fig|1555112.3.peg.772"/>
<keyword evidence="4" id="KW-1185">Reference proteome</keyword>
<sequence length="342" mass="38051">MRIGILAPVTWRTPPRRYGPWEQVASHLAEGLVARGHQVTLFATGDSVTRAQLEWVVPRPLGESPPDDPDLDQFLHMVHAFRQAGRFDLIHNHLNWQPLLFAELVATPVVTTLHGAAMLEPASRRAFLRFPHRPCVAISQAERDAVPGLDYVATVPNGIELERFTFRDRPGEYLLFLARMHPAKGPDLAIEVARRTGRRLVMAAHIPPDQEAYFEQEIRPLIDGEQIRFVGEAGPAARDRLMGGALALLHLVRQPEPFGLTLAEAQACGTPVIGFDRGSVREVVAHGETGFVVETLERVCSAVEQAVRLSRAACRQRVERFYTVDRMVEGYLAAYERVLSGG</sequence>
<evidence type="ECO:0000313" key="4">
    <source>
        <dbReference type="Proteomes" id="UP000065807"/>
    </source>
</evidence>
<dbReference type="SUPFAM" id="SSF53756">
    <property type="entry name" value="UDP-Glycosyltransferase/glycogen phosphorylase"/>
    <property type="match status" value="1"/>
</dbReference>
<accession>A0A0K2SHS7</accession>
<evidence type="ECO:0000259" key="2">
    <source>
        <dbReference type="Pfam" id="PF13439"/>
    </source>
</evidence>
<dbReference type="Gene3D" id="3.40.50.2000">
    <property type="entry name" value="Glycogen Phosphorylase B"/>
    <property type="match status" value="2"/>
</dbReference>
<dbReference type="Pfam" id="PF00534">
    <property type="entry name" value="Glycos_transf_1"/>
    <property type="match status" value="1"/>
</dbReference>
<dbReference type="PANTHER" id="PTHR12526">
    <property type="entry name" value="GLYCOSYLTRANSFERASE"/>
    <property type="match status" value="1"/>
</dbReference>
<dbReference type="InterPro" id="IPR028098">
    <property type="entry name" value="Glyco_trans_4-like_N"/>
</dbReference>
<dbReference type="Pfam" id="PF13439">
    <property type="entry name" value="Glyco_transf_4"/>
    <property type="match status" value="1"/>
</dbReference>
<dbReference type="PANTHER" id="PTHR12526:SF595">
    <property type="entry name" value="BLL5217 PROTEIN"/>
    <property type="match status" value="1"/>
</dbReference>
<dbReference type="Proteomes" id="UP000065807">
    <property type="component" value="Chromosome"/>
</dbReference>
<dbReference type="CDD" id="cd03802">
    <property type="entry name" value="GT4_AviGT4-like"/>
    <property type="match status" value="1"/>
</dbReference>
<dbReference type="STRING" id="1555112.LIP_0740"/>
<name>A0A0K2SHS7_LIMPI</name>
<dbReference type="GO" id="GO:0016757">
    <property type="term" value="F:glycosyltransferase activity"/>
    <property type="evidence" value="ECO:0007669"/>
    <property type="project" value="InterPro"/>
</dbReference>
<organism evidence="3 4">
    <name type="scientific">Limnochorda pilosa</name>
    <dbReference type="NCBI Taxonomy" id="1555112"/>
    <lineage>
        <taxon>Bacteria</taxon>
        <taxon>Bacillati</taxon>
        <taxon>Bacillota</taxon>
        <taxon>Limnochordia</taxon>
        <taxon>Limnochordales</taxon>
        <taxon>Limnochordaceae</taxon>
        <taxon>Limnochorda</taxon>
    </lineage>
</organism>
<feature type="domain" description="Glycosyl transferase family 1" evidence="1">
    <location>
        <begin position="171"/>
        <end position="295"/>
    </location>
</feature>
<evidence type="ECO:0000259" key="1">
    <source>
        <dbReference type="Pfam" id="PF00534"/>
    </source>
</evidence>